<dbReference type="Gene3D" id="3.40.1090.10">
    <property type="entry name" value="Cytosolic phospholipase A2 catalytic domain"/>
    <property type="match status" value="2"/>
</dbReference>
<dbReference type="GO" id="GO:0016042">
    <property type="term" value="P:lipid catabolic process"/>
    <property type="evidence" value="ECO:0007669"/>
    <property type="project" value="UniProtKB-UniRule"/>
</dbReference>
<sequence length="636" mass="70569">MSEISEYQSATADLDPNRVASAYNDVRARSESVDSAQTAVSSGFRDSPDKVETWMEEPTTRTSILPQSFQSTNVDYVSKTFRKSSSTQQINAFSVLRLLLMGAMLLIIAGEVALYFLVRHAAAFYKQRVSLRGKAGRLRMTLQKSQSYDEYMKIARELDRYLENSWAEGKYYDAALLRRTTQMLCKARTQAEKAAAERKCCKEARVAAIALGDALRQGALRANAGGWENNCAWAQTYAEPAQEVDEYVAEAAASISIFQASQHLSTTEKRSVLRQVARQQGRTALCLSGGAAMGWKHLGVVRGLLDAGCLPRAVSGASAGALMAALVGTHTDAELRRILRPELAKYMTACQGDFWGQARRWMRFGHWFDAIEWAPRTQVFTRGSLTFEEAYARTGRVLSIAATPQNPRHAQGQLLNYMTTPNVVIWSAVLASASLPGAVQPVVLLAKNRNGQLVPYADSGVEWRDGSFCSDVPRNSLKTLLNVQFTIASQVNPHVTLFLYARNGAVGLPVHGWQGRYLAATMEHMLKLDICKWLRLLSDLHLTPPCQQDWARVWLQRFDGSVTILPYSHLGEYLHLARDPTPASLSRSIHVGRAATWSALRLIQARMAIENAITDAWINVCSIKGQRLCVEDLWTG</sequence>
<name>A0A9W8I5K9_9FUNG</name>
<proteinExistence type="inferred from homology"/>
<dbReference type="GO" id="GO:0004806">
    <property type="term" value="F:triacylglycerol lipase activity"/>
    <property type="evidence" value="ECO:0007669"/>
    <property type="project" value="InterPro"/>
</dbReference>
<evidence type="ECO:0000256" key="6">
    <source>
        <dbReference type="SAM" id="Phobius"/>
    </source>
</evidence>
<feature type="short sequence motif" description="GXSXG" evidence="5">
    <location>
        <begin position="316"/>
        <end position="320"/>
    </location>
</feature>
<dbReference type="PANTHER" id="PTHR14226">
    <property type="entry name" value="NEUROPATHY TARGET ESTERASE/SWISS CHEESE D.MELANOGASTER"/>
    <property type="match status" value="1"/>
</dbReference>
<evidence type="ECO:0000256" key="1">
    <source>
        <dbReference type="ARBA" id="ARBA00006104"/>
    </source>
</evidence>
<evidence type="ECO:0000259" key="7">
    <source>
        <dbReference type="PROSITE" id="PS51635"/>
    </source>
</evidence>
<feature type="active site" description="Proton acceptor" evidence="5">
    <location>
        <position position="465"/>
    </location>
</feature>
<comment type="caution">
    <text evidence="8">The sequence shown here is derived from an EMBL/GenBank/DDBJ whole genome shotgun (WGS) entry which is preliminary data.</text>
</comment>
<evidence type="ECO:0000256" key="5">
    <source>
        <dbReference type="PROSITE-ProRule" id="PRU01161"/>
    </source>
</evidence>
<dbReference type="SUPFAM" id="SSF52151">
    <property type="entry name" value="FabD/lysophospholipase-like"/>
    <property type="match status" value="1"/>
</dbReference>
<comment type="similarity">
    <text evidence="1">Belongs to the PLPL family.</text>
</comment>
<protein>
    <recommendedName>
        <fullName evidence="7">PNPLA domain-containing protein</fullName>
    </recommendedName>
</protein>
<keyword evidence="6" id="KW-1133">Transmembrane helix</keyword>
<feature type="active site" description="Nucleophile" evidence="5">
    <location>
        <position position="318"/>
    </location>
</feature>
<dbReference type="Pfam" id="PF11815">
    <property type="entry name" value="DUF3336"/>
    <property type="match status" value="1"/>
</dbReference>
<keyword evidence="6" id="KW-0812">Transmembrane</keyword>
<dbReference type="Proteomes" id="UP001140094">
    <property type="component" value="Unassembled WGS sequence"/>
</dbReference>
<keyword evidence="4 5" id="KW-0443">Lipid metabolism</keyword>
<dbReference type="Pfam" id="PF01734">
    <property type="entry name" value="Patatin"/>
    <property type="match status" value="1"/>
</dbReference>
<dbReference type="PANTHER" id="PTHR14226:SF66">
    <property type="entry name" value="TRIACYLGLYCEROL LIPASE PTL2"/>
    <property type="match status" value="1"/>
</dbReference>
<dbReference type="EMBL" id="JANBUO010000006">
    <property type="protein sequence ID" value="KAJ2809255.1"/>
    <property type="molecule type" value="Genomic_DNA"/>
</dbReference>
<evidence type="ECO:0000256" key="3">
    <source>
        <dbReference type="ARBA" id="ARBA00022963"/>
    </source>
</evidence>
<dbReference type="InterPro" id="IPR021771">
    <property type="entry name" value="Triacylglycerol_lipase_N"/>
</dbReference>
<accession>A0A9W8I5K9</accession>
<dbReference type="GO" id="GO:0006641">
    <property type="term" value="P:triglyceride metabolic process"/>
    <property type="evidence" value="ECO:0007669"/>
    <property type="project" value="UniProtKB-ARBA"/>
</dbReference>
<dbReference type="InterPro" id="IPR016035">
    <property type="entry name" value="Acyl_Trfase/lysoPLipase"/>
</dbReference>
<evidence type="ECO:0000256" key="2">
    <source>
        <dbReference type="ARBA" id="ARBA00022801"/>
    </source>
</evidence>
<keyword evidence="3 5" id="KW-0442">Lipid degradation</keyword>
<dbReference type="OrthoDB" id="10049244at2759"/>
<organism evidence="8 9">
    <name type="scientific">Coemansia guatemalensis</name>
    <dbReference type="NCBI Taxonomy" id="2761395"/>
    <lineage>
        <taxon>Eukaryota</taxon>
        <taxon>Fungi</taxon>
        <taxon>Fungi incertae sedis</taxon>
        <taxon>Zoopagomycota</taxon>
        <taxon>Kickxellomycotina</taxon>
        <taxon>Kickxellomycetes</taxon>
        <taxon>Kickxellales</taxon>
        <taxon>Kickxellaceae</taxon>
        <taxon>Coemansia</taxon>
    </lineage>
</organism>
<reference evidence="8" key="1">
    <citation type="submission" date="2022-07" db="EMBL/GenBank/DDBJ databases">
        <title>Phylogenomic reconstructions and comparative analyses of Kickxellomycotina fungi.</title>
        <authorList>
            <person name="Reynolds N.K."/>
            <person name="Stajich J.E."/>
            <person name="Barry K."/>
            <person name="Grigoriev I.V."/>
            <person name="Crous P."/>
            <person name="Smith M.E."/>
        </authorList>
    </citation>
    <scope>NUCLEOTIDE SEQUENCE</scope>
    <source>
        <strain evidence="8">NRRL 1565</strain>
    </source>
</reference>
<gene>
    <name evidence="8" type="ORF">H4R20_000250</name>
</gene>
<dbReference type="InterPro" id="IPR050301">
    <property type="entry name" value="NTE"/>
</dbReference>
<comment type="caution">
    <text evidence="5">Lacks conserved residue(s) required for the propagation of feature annotation.</text>
</comment>
<evidence type="ECO:0000256" key="4">
    <source>
        <dbReference type="ARBA" id="ARBA00023098"/>
    </source>
</evidence>
<evidence type="ECO:0000313" key="8">
    <source>
        <dbReference type="EMBL" id="KAJ2809255.1"/>
    </source>
</evidence>
<feature type="transmembrane region" description="Helical" evidence="6">
    <location>
        <begin position="98"/>
        <end position="118"/>
    </location>
</feature>
<evidence type="ECO:0000313" key="9">
    <source>
        <dbReference type="Proteomes" id="UP001140094"/>
    </source>
</evidence>
<feature type="domain" description="PNPLA" evidence="7">
    <location>
        <begin position="285"/>
        <end position="478"/>
    </location>
</feature>
<dbReference type="InterPro" id="IPR002641">
    <property type="entry name" value="PNPLA_dom"/>
</dbReference>
<dbReference type="PROSITE" id="PS51635">
    <property type="entry name" value="PNPLA"/>
    <property type="match status" value="1"/>
</dbReference>
<keyword evidence="9" id="KW-1185">Reference proteome</keyword>
<keyword evidence="6" id="KW-0472">Membrane</keyword>
<dbReference type="AlphaFoldDB" id="A0A9W8I5K9"/>
<keyword evidence="2 5" id="KW-0378">Hydrolase</keyword>